<comment type="caution">
    <text evidence="1">The sequence shown here is derived from an EMBL/GenBank/DDBJ whole genome shotgun (WGS) entry which is preliminary data.</text>
</comment>
<name>A0A9Q0H3G7_9MAGN</name>
<keyword evidence="2" id="KW-1185">Reference proteome</keyword>
<dbReference type="Proteomes" id="UP001141806">
    <property type="component" value="Unassembled WGS sequence"/>
</dbReference>
<dbReference type="AlphaFoldDB" id="A0A9Q0H3G7"/>
<accession>A0A9Q0H3G7</accession>
<protein>
    <submittedName>
        <fullName evidence="1">Uncharacterized protein</fullName>
    </submittedName>
</protein>
<reference evidence="1" key="1">
    <citation type="journal article" date="2023" name="Plant J.">
        <title>The genome of the king protea, Protea cynaroides.</title>
        <authorList>
            <person name="Chang J."/>
            <person name="Duong T.A."/>
            <person name="Schoeman C."/>
            <person name="Ma X."/>
            <person name="Roodt D."/>
            <person name="Barker N."/>
            <person name="Li Z."/>
            <person name="Van de Peer Y."/>
            <person name="Mizrachi E."/>
        </authorList>
    </citation>
    <scope>NUCLEOTIDE SEQUENCE</scope>
    <source>
        <tissue evidence="1">Young leaves</tissue>
    </source>
</reference>
<organism evidence="1 2">
    <name type="scientific">Protea cynaroides</name>
    <dbReference type="NCBI Taxonomy" id="273540"/>
    <lineage>
        <taxon>Eukaryota</taxon>
        <taxon>Viridiplantae</taxon>
        <taxon>Streptophyta</taxon>
        <taxon>Embryophyta</taxon>
        <taxon>Tracheophyta</taxon>
        <taxon>Spermatophyta</taxon>
        <taxon>Magnoliopsida</taxon>
        <taxon>Proteales</taxon>
        <taxon>Proteaceae</taxon>
        <taxon>Protea</taxon>
    </lineage>
</organism>
<proteinExistence type="predicted"/>
<evidence type="ECO:0000313" key="2">
    <source>
        <dbReference type="Proteomes" id="UP001141806"/>
    </source>
</evidence>
<evidence type="ECO:0000313" key="1">
    <source>
        <dbReference type="EMBL" id="KAJ4958918.1"/>
    </source>
</evidence>
<gene>
    <name evidence="1" type="ORF">NE237_026029</name>
</gene>
<sequence>MAAACIRLPREQMIDPALPNQWRMVNCRNQGKGRRMDCPENHLAETDIQNQGLGRADLPKQVQEVERQTGLQTLRTTSSGKGQEVGESHQHQGFTTLGNASCIWEDQHVVSVGGVRIVSYAYGHRRRGVDRRMAAKWKGSHPAVDL</sequence>
<dbReference type="EMBL" id="JAMYWD010000010">
    <property type="protein sequence ID" value="KAJ4958918.1"/>
    <property type="molecule type" value="Genomic_DNA"/>
</dbReference>